<evidence type="ECO:0000313" key="3">
    <source>
        <dbReference type="EMBL" id="KAK2071649.1"/>
    </source>
</evidence>
<sequence length="150" mass="15399">MDPYEQKARLLAYSVLLALGTSIFTEASFIKLAKMRFHAIFVFFAAIVMALAGPDIQGARGKVNENIQVDHGDASMVNDMTDNFVATSTETSDTSTTMVGSSSASSSEVTPTAKSPTSSAAISTGAAIPKGVQVGGSVLAGFAAVILAMA</sequence>
<dbReference type="EMBL" id="JAQQPM010000005">
    <property type="protein sequence ID" value="KAK2071649.1"/>
    <property type="molecule type" value="Genomic_DNA"/>
</dbReference>
<evidence type="ECO:0000256" key="2">
    <source>
        <dbReference type="SAM" id="Phobius"/>
    </source>
</evidence>
<dbReference type="AlphaFoldDB" id="A0AAD9I6Q6"/>
<keyword evidence="2" id="KW-1133">Transmembrane helix</keyword>
<reference evidence="3" key="1">
    <citation type="journal article" date="2023" name="Mol. Plant Microbe Interact.">
        <title>Elucidating the Obligate Nature and Biological Capacity of an Invasive Fungal Corn Pathogen.</title>
        <authorList>
            <person name="MacCready J.S."/>
            <person name="Roggenkamp E.M."/>
            <person name="Gdanetz K."/>
            <person name="Chilvers M.I."/>
        </authorList>
    </citation>
    <scope>NUCLEOTIDE SEQUENCE</scope>
    <source>
        <strain evidence="3">PM02</strain>
    </source>
</reference>
<keyword evidence="2" id="KW-0812">Transmembrane</keyword>
<comment type="caution">
    <text evidence="3">The sequence shown here is derived from an EMBL/GenBank/DDBJ whole genome shotgun (WGS) entry which is preliminary data.</text>
</comment>
<dbReference type="Proteomes" id="UP001217918">
    <property type="component" value="Unassembled WGS sequence"/>
</dbReference>
<organism evidence="3 4">
    <name type="scientific">Phyllachora maydis</name>
    <dbReference type="NCBI Taxonomy" id="1825666"/>
    <lineage>
        <taxon>Eukaryota</taxon>
        <taxon>Fungi</taxon>
        <taxon>Dikarya</taxon>
        <taxon>Ascomycota</taxon>
        <taxon>Pezizomycotina</taxon>
        <taxon>Sordariomycetes</taxon>
        <taxon>Sordariomycetidae</taxon>
        <taxon>Phyllachorales</taxon>
        <taxon>Phyllachoraceae</taxon>
        <taxon>Phyllachora</taxon>
    </lineage>
</organism>
<keyword evidence="2" id="KW-0472">Membrane</keyword>
<accession>A0AAD9I6Q6</accession>
<proteinExistence type="predicted"/>
<keyword evidence="4" id="KW-1185">Reference proteome</keyword>
<protein>
    <submittedName>
        <fullName evidence="3">Uncharacterized protein</fullName>
    </submittedName>
</protein>
<feature type="transmembrane region" description="Helical" evidence="2">
    <location>
        <begin position="35"/>
        <end position="52"/>
    </location>
</feature>
<gene>
    <name evidence="3" type="ORF">P8C59_006055</name>
</gene>
<evidence type="ECO:0000256" key="1">
    <source>
        <dbReference type="SAM" id="MobiDB-lite"/>
    </source>
</evidence>
<name>A0AAD9I6Q6_9PEZI</name>
<evidence type="ECO:0000313" key="4">
    <source>
        <dbReference type="Proteomes" id="UP001217918"/>
    </source>
</evidence>
<feature type="region of interest" description="Disordered" evidence="1">
    <location>
        <begin position="89"/>
        <end position="116"/>
    </location>
</feature>